<dbReference type="OrthoDB" id="3290460at2"/>
<dbReference type="AlphaFoldDB" id="A0A543EFD1"/>
<name>A0A543EFD1_9MICO</name>
<dbReference type="RefSeq" id="WP_141896270.1">
    <property type="nucleotide sequence ID" value="NZ_BAABLH010000006.1"/>
</dbReference>
<evidence type="ECO:0008006" key="3">
    <source>
        <dbReference type="Google" id="ProtNLM"/>
    </source>
</evidence>
<dbReference type="EMBL" id="VFPE01000006">
    <property type="protein sequence ID" value="TQM20287.1"/>
    <property type="molecule type" value="Genomic_DNA"/>
</dbReference>
<gene>
    <name evidence="1" type="ORF">FB391_3423</name>
</gene>
<organism evidence="1 2">
    <name type="scientific">Microbacterium kyungheense</name>
    <dbReference type="NCBI Taxonomy" id="1263636"/>
    <lineage>
        <taxon>Bacteria</taxon>
        <taxon>Bacillati</taxon>
        <taxon>Actinomycetota</taxon>
        <taxon>Actinomycetes</taxon>
        <taxon>Micrococcales</taxon>
        <taxon>Microbacteriaceae</taxon>
        <taxon>Microbacterium</taxon>
    </lineage>
</organism>
<evidence type="ECO:0000313" key="1">
    <source>
        <dbReference type="EMBL" id="TQM20287.1"/>
    </source>
</evidence>
<dbReference type="SUPFAM" id="SSF55961">
    <property type="entry name" value="Bet v1-like"/>
    <property type="match status" value="1"/>
</dbReference>
<protein>
    <recommendedName>
        <fullName evidence="3">Polyketide cyclase/dehydrase/lipid transport protein</fullName>
    </recommendedName>
</protein>
<dbReference type="Proteomes" id="UP000320235">
    <property type="component" value="Unassembled WGS sequence"/>
</dbReference>
<sequence>MPVIRFHLQSTLSAPEVMAVLTDFSPSRPDQWPTIDADHFEVDALGDNWAVVTEGTAAAWEHARYEWDAARGRVDITTLDSKVFGPGGGWVFQVTPEGTGARVDVELTRHPRTVKGKLLALLLPLVAPGSLRKAFAVPLHAAV</sequence>
<keyword evidence="2" id="KW-1185">Reference proteome</keyword>
<proteinExistence type="predicted"/>
<comment type="caution">
    <text evidence="1">The sequence shown here is derived from an EMBL/GenBank/DDBJ whole genome shotgun (WGS) entry which is preliminary data.</text>
</comment>
<reference evidence="1 2" key="1">
    <citation type="submission" date="2019-06" db="EMBL/GenBank/DDBJ databases">
        <title>Sequencing the genomes of 1000 actinobacteria strains.</title>
        <authorList>
            <person name="Klenk H.-P."/>
        </authorList>
    </citation>
    <scope>NUCLEOTIDE SEQUENCE [LARGE SCALE GENOMIC DNA]</scope>
    <source>
        <strain evidence="1 2">DSM 105492</strain>
    </source>
</reference>
<evidence type="ECO:0000313" key="2">
    <source>
        <dbReference type="Proteomes" id="UP000320235"/>
    </source>
</evidence>
<accession>A0A543EFD1</accession>